<evidence type="ECO:0000313" key="2">
    <source>
        <dbReference type="EMBL" id="KAF9512847.1"/>
    </source>
</evidence>
<feature type="region of interest" description="Disordered" evidence="1">
    <location>
        <begin position="1"/>
        <end position="24"/>
    </location>
</feature>
<dbReference type="AlphaFoldDB" id="A0A9P6AVT6"/>
<sequence length="192" mass="21458">MTMGRRREIRGDDGNADGSRSDLAKLTSFGPPDALVQQSRGLLLFQFWANISQVINPSSIIHTQYSCFGTTHISPQRRGSCDTPYPTPTKPRDLCAMVPIRLEALSRVAAREQRTIEQLGLHSTRLRFVSFVRHAAPDNGIEYSVRYLLNIIPERWSRCPGAFPILLPVRVDIDDVKILAACEGQHCAVPTM</sequence>
<gene>
    <name evidence="2" type="ORF">BS47DRAFT_1029859</name>
</gene>
<comment type="caution">
    <text evidence="2">The sequence shown here is derived from an EMBL/GenBank/DDBJ whole genome shotgun (WGS) entry which is preliminary data.</text>
</comment>
<feature type="compositionally biased region" description="Basic and acidic residues" evidence="1">
    <location>
        <begin position="1"/>
        <end position="23"/>
    </location>
</feature>
<evidence type="ECO:0000313" key="3">
    <source>
        <dbReference type="Proteomes" id="UP000886523"/>
    </source>
</evidence>
<dbReference type="Proteomes" id="UP000886523">
    <property type="component" value="Unassembled WGS sequence"/>
</dbReference>
<evidence type="ECO:0000256" key="1">
    <source>
        <dbReference type="SAM" id="MobiDB-lite"/>
    </source>
</evidence>
<organism evidence="2 3">
    <name type="scientific">Hydnum rufescens UP504</name>
    <dbReference type="NCBI Taxonomy" id="1448309"/>
    <lineage>
        <taxon>Eukaryota</taxon>
        <taxon>Fungi</taxon>
        <taxon>Dikarya</taxon>
        <taxon>Basidiomycota</taxon>
        <taxon>Agaricomycotina</taxon>
        <taxon>Agaricomycetes</taxon>
        <taxon>Cantharellales</taxon>
        <taxon>Hydnaceae</taxon>
        <taxon>Hydnum</taxon>
    </lineage>
</organism>
<proteinExistence type="predicted"/>
<name>A0A9P6AVT6_9AGAM</name>
<protein>
    <submittedName>
        <fullName evidence="2">Uncharacterized protein</fullName>
    </submittedName>
</protein>
<accession>A0A9P6AVT6</accession>
<keyword evidence="3" id="KW-1185">Reference proteome</keyword>
<dbReference type="EMBL" id="MU128981">
    <property type="protein sequence ID" value="KAF9512847.1"/>
    <property type="molecule type" value="Genomic_DNA"/>
</dbReference>
<reference evidence="2" key="1">
    <citation type="journal article" date="2020" name="Nat. Commun.">
        <title>Large-scale genome sequencing of mycorrhizal fungi provides insights into the early evolution of symbiotic traits.</title>
        <authorList>
            <person name="Miyauchi S."/>
            <person name="Kiss E."/>
            <person name="Kuo A."/>
            <person name="Drula E."/>
            <person name="Kohler A."/>
            <person name="Sanchez-Garcia M."/>
            <person name="Morin E."/>
            <person name="Andreopoulos B."/>
            <person name="Barry K.W."/>
            <person name="Bonito G."/>
            <person name="Buee M."/>
            <person name="Carver A."/>
            <person name="Chen C."/>
            <person name="Cichocki N."/>
            <person name="Clum A."/>
            <person name="Culley D."/>
            <person name="Crous P.W."/>
            <person name="Fauchery L."/>
            <person name="Girlanda M."/>
            <person name="Hayes R.D."/>
            <person name="Keri Z."/>
            <person name="LaButti K."/>
            <person name="Lipzen A."/>
            <person name="Lombard V."/>
            <person name="Magnuson J."/>
            <person name="Maillard F."/>
            <person name="Murat C."/>
            <person name="Nolan M."/>
            <person name="Ohm R.A."/>
            <person name="Pangilinan J."/>
            <person name="Pereira M.F."/>
            <person name="Perotto S."/>
            <person name="Peter M."/>
            <person name="Pfister S."/>
            <person name="Riley R."/>
            <person name="Sitrit Y."/>
            <person name="Stielow J.B."/>
            <person name="Szollosi G."/>
            <person name="Zifcakova L."/>
            <person name="Stursova M."/>
            <person name="Spatafora J.W."/>
            <person name="Tedersoo L."/>
            <person name="Vaario L.M."/>
            <person name="Yamada A."/>
            <person name="Yan M."/>
            <person name="Wang P."/>
            <person name="Xu J."/>
            <person name="Bruns T."/>
            <person name="Baldrian P."/>
            <person name="Vilgalys R."/>
            <person name="Dunand C."/>
            <person name="Henrissat B."/>
            <person name="Grigoriev I.V."/>
            <person name="Hibbett D."/>
            <person name="Nagy L.G."/>
            <person name="Martin F.M."/>
        </authorList>
    </citation>
    <scope>NUCLEOTIDE SEQUENCE</scope>
    <source>
        <strain evidence="2">UP504</strain>
    </source>
</reference>